<dbReference type="InterPro" id="IPR029063">
    <property type="entry name" value="SAM-dependent_MTases_sf"/>
</dbReference>
<sequence length="234" mass="26964">MSEVKHINYMEILNHNQGFVHPKKWIEYAKKNNFVKTDAIRISNCPDCKSKKQKKLGQYIYYSNLIQILRCNSCGLIFSDVRLSESVIKHHFEVNYKNDQYYKISRSKIFLQIACIVKGILEERGTVLDIGGAKGHLASFIKMSCNNVDITVSDLSVDACNNLISKGYKTICCSLAALRKYINRCYDVVLLIDVLYYEPNLKEAFKSIQRSVGDKGVIIIRIQRHPVRFLRTIN</sequence>
<name>A0A0B0EHH4_9BACT</name>
<comment type="caution">
    <text evidence="1">The sequence shown here is derived from an EMBL/GenBank/DDBJ whole genome shotgun (WGS) entry which is preliminary data.</text>
</comment>
<evidence type="ECO:0008006" key="3">
    <source>
        <dbReference type="Google" id="ProtNLM"/>
    </source>
</evidence>
<reference evidence="1 2" key="1">
    <citation type="submission" date="2014-10" db="EMBL/GenBank/DDBJ databases">
        <title>Draft genome of anammox bacterium scalindua brodae, obtained using differential coverage binning of sequence data from two enrichment reactors.</title>
        <authorList>
            <person name="Speth D.R."/>
            <person name="Russ L."/>
            <person name="Kartal B."/>
            <person name="Op den Camp H.J."/>
            <person name="Dutilh B.E."/>
            <person name="Jetten M.S."/>
        </authorList>
    </citation>
    <scope>NUCLEOTIDE SEQUENCE [LARGE SCALE GENOMIC DNA]</scope>
    <source>
        <strain evidence="1">RU1</strain>
    </source>
</reference>
<dbReference type="Gene3D" id="3.40.50.150">
    <property type="entry name" value="Vaccinia Virus protein VP39"/>
    <property type="match status" value="1"/>
</dbReference>
<gene>
    <name evidence="1" type="ORF">SCABRO_02240</name>
</gene>
<dbReference type="EMBL" id="JRYO01000155">
    <property type="protein sequence ID" value="KHE92019.1"/>
    <property type="molecule type" value="Genomic_DNA"/>
</dbReference>
<evidence type="ECO:0000313" key="2">
    <source>
        <dbReference type="Proteomes" id="UP000030652"/>
    </source>
</evidence>
<dbReference type="SUPFAM" id="SSF53335">
    <property type="entry name" value="S-adenosyl-L-methionine-dependent methyltransferases"/>
    <property type="match status" value="1"/>
</dbReference>
<protein>
    <recommendedName>
        <fullName evidence="3">Methyltransferase</fullName>
    </recommendedName>
</protein>
<accession>A0A0B0EHH4</accession>
<dbReference type="CDD" id="cd02440">
    <property type="entry name" value="AdoMet_MTases"/>
    <property type="match status" value="1"/>
</dbReference>
<evidence type="ECO:0000313" key="1">
    <source>
        <dbReference type="EMBL" id="KHE92019.1"/>
    </source>
</evidence>
<organism evidence="1 2">
    <name type="scientific">Candidatus Scalindua brodae</name>
    <dbReference type="NCBI Taxonomy" id="237368"/>
    <lineage>
        <taxon>Bacteria</taxon>
        <taxon>Pseudomonadati</taxon>
        <taxon>Planctomycetota</taxon>
        <taxon>Candidatus Brocadiia</taxon>
        <taxon>Candidatus Brocadiales</taxon>
        <taxon>Candidatus Scalinduaceae</taxon>
        <taxon>Candidatus Scalindua</taxon>
    </lineage>
</organism>
<proteinExistence type="predicted"/>
<dbReference type="Proteomes" id="UP000030652">
    <property type="component" value="Unassembled WGS sequence"/>
</dbReference>
<dbReference type="Pfam" id="PF13489">
    <property type="entry name" value="Methyltransf_23"/>
    <property type="match status" value="1"/>
</dbReference>
<dbReference type="AlphaFoldDB" id="A0A0B0EHH4"/>